<evidence type="ECO:0000259" key="14">
    <source>
        <dbReference type="Pfam" id="PF05173"/>
    </source>
</evidence>
<dbReference type="PANTHER" id="PTHR20836">
    <property type="entry name" value="DIHYDRODIPICOLINATE REDUCTASE"/>
    <property type="match status" value="1"/>
</dbReference>
<evidence type="ECO:0000256" key="8">
    <source>
        <dbReference type="ARBA" id="ARBA00037922"/>
    </source>
</evidence>
<dbReference type="GO" id="GO:0051287">
    <property type="term" value="F:NAD binding"/>
    <property type="evidence" value="ECO:0007669"/>
    <property type="project" value="UniProtKB-UniRule"/>
</dbReference>
<protein>
    <recommendedName>
        <fullName evidence="9 12">4-hydroxy-tetrahydrodipicolinate reductase</fullName>
        <shortName evidence="12">HTPA reductase</shortName>
        <ecNumber evidence="9 12">1.17.1.8</ecNumber>
    </recommendedName>
</protein>
<feature type="binding site" evidence="12">
    <location>
        <begin position="164"/>
        <end position="165"/>
    </location>
    <ligand>
        <name>(S)-2,3,4,5-tetrahydrodipicolinate</name>
        <dbReference type="ChEBI" id="CHEBI:16845"/>
    </ligand>
</feature>
<evidence type="ECO:0000256" key="3">
    <source>
        <dbReference type="ARBA" id="ARBA00022857"/>
    </source>
</evidence>
<feature type="binding site" evidence="12">
    <location>
        <begin position="121"/>
        <end position="124"/>
    </location>
    <ligand>
        <name>NAD(+)</name>
        <dbReference type="ChEBI" id="CHEBI:57540"/>
    </ligand>
</feature>
<dbReference type="GO" id="GO:0008839">
    <property type="term" value="F:4-hydroxy-tetrahydrodipicolinate reductase"/>
    <property type="evidence" value="ECO:0007669"/>
    <property type="project" value="UniProtKB-EC"/>
</dbReference>
<proteinExistence type="inferred from homology"/>
<comment type="subunit">
    <text evidence="12">Homotetramer.</text>
</comment>
<dbReference type="AlphaFoldDB" id="A0A7C3YSH4"/>
<keyword evidence="2 12" id="KW-0028">Amino-acid biosynthesis</keyword>
<keyword evidence="4 12" id="KW-0220">Diaminopimelate biosynthesis</keyword>
<dbReference type="PIRSF" id="PIRSF000161">
    <property type="entry name" value="DHPR"/>
    <property type="match status" value="1"/>
</dbReference>
<dbReference type="SUPFAM" id="SSF51735">
    <property type="entry name" value="NAD(P)-binding Rossmann-fold domains"/>
    <property type="match status" value="1"/>
</dbReference>
<feature type="domain" description="Dihydrodipicolinate reductase C-terminal" evidence="14">
    <location>
        <begin position="127"/>
        <end position="243"/>
    </location>
</feature>
<dbReference type="GO" id="GO:0050661">
    <property type="term" value="F:NADP binding"/>
    <property type="evidence" value="ECO:0007669"/>
    <property type="project" value="UniProtKB-UniRule"/>
</dbReference>
<dbReference type="Pfam" id="PF01113">
    <property type="entry name" value="DapB_N"/>
    <property type="match status" value="1"/>
</dbReference>
<dbReference type="InterPro" id="IPR036291">
    <property type="entry name" value="NAD(P)-bd_dom_sf"/>
</dbReference>
<feature type="binding site" evidence="12">
    <location>
        <begin position="15"/>
        <end position="20"/>
    </location>
    <ligand>
        <name>NAD(+)</name>
        <dbReference type="ChEBI" id="CHEBI:57540"/>
    </ligand>
</feature>
<comment type="subcellular location">
    <subcellularLocation>
        <location evidence="12">Cytoplasm</location>
    </subcellularLocation>
</comment>
<feature type="binding site" evidence="12">
    <location>
        <position position="41"/>
    </location>
    <ligand>
        <name>NAD(+)</name>
        <dbReference type="ChEBI" id="CHEBI:57540"/>
    </ligand>
</feature>
<comment type="pathway">
    <text evidence="8 12">Amino-acid biosynthesis; L-lysine biosynthesis via DAP pathway; (S)-tetrahydrodipicolinate from L-aspartate: step 4/4.</text>
</comment>
<dbReference type="GO" id="GO:0016726">
    <property type="term" value="F:oxidoreductase activity, acting on CH or CH2 groups, NAD or NADP as acceptor"/>
    <property type="evidence" value="ECO:0007669"/>
    <property type="project" value="UniProtKB-UniRule"/>
</dbReference>
<keyword evidence="6 12" id="KW-0520">NAD</keyword>
<evidence type="ECO:0000256" key="7">
    <source>
        <dbReference type="ARBA" id="ARBA00023154"/>
    </source>
</evidence>
<evidence type="ECO:0000256" key="11">
    <source>
        <dbReference type="ARBA" id="ARBA00049396"/>
    </source>
</evidence>
<dbReference type="SUPFAM" id="SSF55347">
    <property type="entry name" value="Glyceraldehyde-3-phosphate dehydrogenase-like, C-terminal domain"/>
    <property type="match status" value="1"/>
</dbReference>
<dbReference type="InterPro" id="IPR023940">
    <property type="entry name" value="DHDPR_bac"/>
</dbReference>
<keyword evidence="3 12" id="KW-0521">NADP</keyword>
<dbReference type="GO" id="GO:0005829">
    <property type="term" value="C:cytosol"/>
    <property type="evidence" value="ECO:0007669"/>
    <property type="project" value="TreeGrafter"/>
</dbReference>
<dbReference type="Gene3D" id="3.40.50.720">
    <property type="entry name" value="NAD(P)-binding Rossmann-like Domain"/>
    <property type="match status" value="1"/>
</dbReference>
<dbReference type="CDD" id="cd02274">
    <property type="entry name" value="DHDPR_N"/>
    <property type="match status" value="1"/>
</dbReference>
<feature type="binding site" evidence="12">
    <location>
        <position position="42"/>
    </location>
    <ligand>
        <name>NADP(+)</name>
        <dbReference type="ChEBI" id="CHEBI:58349"/>
    </ligand>
</feature>
<gene>
    <name evidence="12" type="primary">dapB</name>
    <name evidence="15" type="ORF">ENX07_03370</name>
</gene>
<evidence type="ECO:0000256" key="4">
    <source>
        <dbReference type="ARBA" id="ARBA00022915"/>
    </source>
</evidence>
<dbReference type="GO" id="GO:0019877">
    <property type="term" value="P:diaminopimelate biosynthetic process"/>
    <property type="evidence" value="ECO:0007669"/>
    <property type="project" value="UniProtKB-UniRule"/>
</dbReference>
<dbReference type="UniPathway" id="UPA00034">
    <property type="reaction ID" value="UER00018"/>
</dbReference>
<feature type="active site" description="Proton donor" evidence="12">
    <location>
        <position position="158"/>
    </location>
</feature>
<feature type="binding site" evidence="12">
    <location>
        <position position="155"/>
    </location>
    <ligand>
        <name>(S)-2,3,4,5-tetrahydrodipicolinate</name>
        <dbReference type="ChEBI" id="CHEBI:16845"/>
    </ligand>
</feature>
<evidence type="ECO:0000256" key="10">
    <source>
        <dbReference type="ARBA" id="ARBA00049080"/>
    </source>
</evidence>
<evidence type="ECO:0000256" key="1">
    <source>
        <dbReference type="ARBA" id="ARBA00006642"/>
    </source>
</evidence>
<evidence type="ECO:0000313" key="15">
    <source>
        <dbReference type="EMBL" id="HGE99093.1"/>
    </source>
</evidence>
<name>A0A7C3YSH4_UNCW3</name>
<comment type="similarity">
    <text evidence="1 12">Belongs to the DapB family.</text>
</comment>
<feature type="domain" description="Dihydrodipicolinate reductase N-terminal" evidence="13">
    <location>
        <begin position="9"/>
        <end position="124"/>
    </location>
</feature>
<comment type="function">
    <text evidence="12">Catalyzes the conversion of 4-hydroxy-tetrahydrodipicolinate (HTPA) to tetrahydrodipicolinate.</text>
</comment>
<feature type="binding site" evidence="12">
    <location>
        <begin position="97"/>
        <end position="99"/>
    </location>
    <ligand>
        <name>NAD(+)</name>
        <dbReference type="ChEBI" id="CHEBI:57540"/>
    </ligand>
</feature>
<dbReference type="HAMAP" id="MF_00102">
    <property type="entry name" value="DapB"/>
    <property type="match status" value="1"/>
</dbReference>
<dbReference type="PANTHER" id="PTHR20836:SF0">
    <property type="entry name" value="4-HYDROXY-TETRAHYDRODIPICOLINATE REDUCTASE 1, CHLOROPLASTIC-RELATED"/>
    <property type="match status" value="1"/>
</dbReference>
<dbReference type="EMBL" id="DTMQ01000019">
    <property type="protein sequence ID" value="HGE99093.1"/>
    <property type="molecule type" value="Genomic_DNA"/>
</dbReference>
<accession>A0A7C3YSH4</accession>
<evidence type="ECO:0000256" key="6">
    <source>
        <dbReference type="ARBA" id="ARBA00023027"/>
    </source>
</evidence>
<comment type="caution">
    <text evidence="12">Was originally thought to be a dihydrodipicolinate reductase (DHDPR), catalyzing the conversion of dihydrodipicolinate to tetrahydrodipicolinate. However, it was shown in E.coli that the substrate of the enzymatic reaction is not dihydrodipicolinate (DHDP) but in fact (2S,4S)-4-hydroxy-2,3,4,5-tetrahydrodipicolinic acid (HTPA), the product released by the DapA-catalyzed reaction.</text>
</comment>
<dbReference type="InterPro" id="IPR022663">
    <property type="entry name" value="DapB_C"/>
</dbReference>
<keyword evidence="5 12" id="KW-0560">Oxidoreductase</keyword>
<keyword evidence="7 12" id="KW-0457">Lysine biosynthesis</keyword>
<comment type="catalytic activity">
    <reaction evidence="10 12">
        <text>(S)-2,3,4,5-tetrahydrodipicolinate + NADP(+) + H2O = (2S,4S)-4-hydroxy-2,3,4,5-tetrahydrodipicolinate + NADPH + H(+)</text>
        <dbReference type="Rhea" id="RHEA:35331"/>
        <dbReference type="ChEBI" id="CHEBI:15377"/>
        <dbReference type="ChEBI" id="CHEBI:15378"/>
        <dbReference type="ChEBI" id="CHEBI:16845"/>
        <dbReference type="ChEBI" id="CHEBI:57783"/>
        <dbReference type="ChEBI" id="CHEBI:58349"/>
        <dbReference type="ChEBI" id="CHEBI:67139"/>
        <dbReference type="EC" id="1.17.1.8"/>
    </reaction>
</comment>
<evidence type="ECO:0000256" key="12">
    <source>
        <dbReference type="HAMAP-Rule" id="MF_00102"/>
    </source>
</evidence>
<reference evidence="15" key="1">
    <citation type="journal article" date="2020" name="mSystems">
        <title>Genome- and Community-Level Interaction Insights into Carbon Utilization and Element Cycling Functions of Hydrothermarchaeota in Hydrothermal Sediment.</title>
        <authorList>
            <person name="Zhou Z."/>
            <person name="Liu Y."/>
            <person name="Xu W."/>
            <person name="Pan J."/>
            <person name="Luo Z.H."/>
            <person name="Li M."/>
        </authorList>
    </citation>
    <scope>NUCLEOTIDE SEQUENCE [LARGE SCALE GENOMIC DNA]</scope>
    <source>
        <strain evidence="15">SpSt-906</strain>
    </source>
</reference>
<evidence type="ECO:0000256" key="9">
    <source>
        <dbReference type="ARBA" id="ARBA00038983"/>
    </source>
</evidence>
<dbReference type="Gene3D" id="3.30.360.10">
    <property type="entry name" value="Dihydrodipicolinate Reductase, domain 2"/>
    <property type="match status" value="1"/>
</dbReference>
<evidence type="ECO:0000256" key="2">
    <source>
        <dbReference type="ARBA" id="ARBA00022605"/>
    </source>
</evidence>
<comment type="caution">
    <text evidence="15">The sequence shown here is derived from an EMBL/GenBank/DDBJ whole genome shotgun (WGS) entry which is preliminary data.</text>
</comment>
<feature type="active site" description="Proton donor/acceptor" evidence="12">
    <location>
        <position position="154"/>
    </location>
</feature>
<dbReference type="Pfam" id="PF05173">
    <property type="entry name" value="DapB_C"/>
    <property type="match status" value="1"/>
</dbReference>
<evidence type="ECO:0000259" key="13">
    <source>
        <dbReference type="Pfam" id="PF01113"/>
    </source>
</evidence>
<dbReference type="InterPro" id="IPR000846">
    <property type="entry name" value="DapB_N"/>
</dbReference>
<comment type="catalytic activity">
    <reaction evidence="11 12">
        <text>(S)-2,3,4,5-tetrahydrodipicolinate + NAD(+) + H2O = (2S,4S)-4-hydroxy-2,3,4,5-tetrahydrodipicolinate + NADH + H(+)</text>
        <dbReference type="Rhea" id="RHEA:35323"/>
        <dbReference type="ChEBI" id="CHEBI:15377"/>
        <dbReference type="ChEBI" id="CHEBI:15378"/>
        <dbReference type="ChEBI" id="CHEBI:16845"/>
        <dbReference type="ChEBI" id="CHEBI:57540"/>
        <dbReference type="ChEBI" id="CHEBI:57945"/>
        <dbReference type="ChEBI" id="CHEBI:67139"/>
        <dbReference type="EC" id="1.17.1.8"/>
    </reaction>
</comment>
<sequence length="245" mass="27727">MDSNQRDRIKVILIGAWGKMGRVLSETIQEEKDMELLYGIEKKGHPKIGSPFGRNFLLDQLDLVIAEGDCLVDFSEKEAVMENLEEIKKGGKPYLCGVTGFRPEEFEKLRELANFLPFLYAPNFARGINILFRVLDSIVRILPEDYEIKIIETHHRFKKDAPSGTAKEIGKIIEGIRSDRVEIISLRVGDIIGEHKVIFAAYGEKMEITHSALSRQAFARGVLQGIRFIVSKPKGFYTMADVLSL</sequence>
<evidence type="ECO:0000256" key="5">
    <source>
        <dbReference type="ARBA" id="ARBA00023002"/>
    </source>
</evidence>
<dbReference type="GO" id="GO:0009089">
    <property type="term" value="P:lysine biosynthetic process via diaminopimelate"/>
    <property type="evidence" value="ECO:0007669"/>
    <property type="project" value="UniProtKB-UniRule"/>
</dbReference>
<organism evidence="15">
    <name type="scientific">candidate division WOR-3 bacterium</name>
    <dbReference type="NCBI Taxonomy" id="2052148"/>
    <lineage>
        <taxon>Bacteria</taxon>
        <taxon>Bacteria division WOR-3</taxon>
    </lineage>
</organism>
<dbReference type="EC" id="1.17.1.8" evidence="9 12"/>
<keyword evidence="12" id="KW-0963">Cytoplasm</keyword>